<name>A0AAD6CIS1_9EURO</name>
<feature type="coiled-coil region" evidence="1">
    <location>
        <begin position="13"/>
        <end position="51"/>
    </location>
</feature>
<dbReference type="PANTHER" id="PTHR42070:SF1">
    <property type="entry name" value="FILAMENT ASSOCIATED PROTEIN, PUTATIVE (AFU_ORTHOLOGUE AFUA_8G06630)-RELATED"/>
    <property type="match status" value="1"/>
</dbReference>
<evidence type="ECO:0000313" key="3">
    <source>
        <dbReference type="Proteomes" id="UP001213681"/>
    </source>
</evidence>
<keyword evidence="3" id="KW-1185">Reference proteome</keyword>
<evidence type="ECO:0008006" key="4">
    <source>
        <dbReference type="Google" id="ProtNLM"/>
    </source>
</evidence>
<dbReference type="EMBL" id="JAPVEA010000001">
    <property type="protein sequence ID" value="KAJ5465247.1"/>
    <property type="molecule type" value="Genomic_DNA"/>
</dbReference>
<dbReference type="RefSeq" id="XP_056772094.1">
    <property type="nucleotide sequence ID" value="XM_056904327.1"/>
</dbReference>
<sequence>MGFSSEVAEVNRLARVQENQRRSRARKQEYVRELEHQLAAFEEETKRTDIKNRIALQKKEAENQHIKNLFVLLGFCLLN</sequence>
<dbReference type="PANTHER" id="PTHR42070">
    <property type="entry name" value="FILAMENT ASSOCIATED PROTEIN, PUTATIVE (AFU_ORTHOLOGUE AFUA_8G06630)-RELATED"/>
    <property type="match status" value="1"/>
</dbReference>
<keyword evidence="1" id="KW-0175">Coiled coil</keyword>
<dbReference type="Gene3D" id="1.20.5.170">
    <property type="match status" value="1"/>
</dbReference>
<protein>
    <recommendedName>
        <fullName evidence="4">BZIP domain-containing protein</fullName>
    </recommendedName>
</protein>
<dbReference type="GeneID" id="81594570"/>
<proteinExistence type="predicted"/>
<dbReference type="AlphaFoldDB" id="A0AAD6CIS1"/>
<dbReference type="Proteomes" id="UP001213681">
    <property type="component" value="Unassembled WGS sequence"/>
</dbReference>
<gene>
    <name evidence="2" type="ORF">N7458_000933</name>
</gene>
<evidence type="ECO:0000313" key="2">
    <source>
        <dbReference type="EMBL" id="KAJ5465247.1"/>
    </source>
</evidence>
<reference evidence="2" key="2">
    <citation type="journal article" date="2023" name="IMA Fungus">
        <title>Comparative genomic study of the Penicillium genus elucidates a diverse pangenome and 15 lateral gene transfer events.</title>
        <authorList>
            <person name="Petersen C."/>
            <person name="Sorensen T."/>
            <person name="Nielsen M.R."/>
            <person name="Sondergaard T.E."/>
            <person name="Sorensen J.L."/>
            <person name="Fitzpatrick D.A."/>
            <person name="Frisvad J.C."/>
            <person name="Nielsen K.L."/>
        </authorList>
    </citation>
    <scope>NUCLEOTIDE SEQUENCE</scope>
    <source>
        <strain evidence="2">IBT 16125</strain>
    </source>
</reference>
<accession>A0AAD6CIS1</accession>
<organism evidence="2 3">
    <name type="scientific">Penicillium daleae</name>
    <dbReference type="NCBI Taxonomy" id="63821"/>
    <lineage>
        <taxon>Eukaryota</taxon>
        <taxon>Fungi</taxon>
        <taxon>Dikarya</taxon>
        <taxon>Ascomycota</taxon>
        <taxon>Pezizomycotina</taxon>
        <taxon>Eurotiomycetes</taxon>
        <taxon>Eurotiomycetidae</taxon>
        <taxon>Eurotiales</taxon>
        <taxon>Aspergillaceae</taxon>
        <taxon>Penicillium</taxon>
    </lineage>
</organism>
<evidence type="ECO:0000256" key="1">
    <source>
        <dbReference type="SAM" id="Coils"/>
    </source>
</evidence>
<reference evidence="2" key="1">
    <citation type="submission" date="2022-12" db="EMBL/GenBank/DDBJ databases">
        <authorList>
            <person name="Petersen C."/>
        </authorList>
    </citation>
    <scope>NUCLEOTIDE SEQUENCE</scope>
    <source>
        <strain evidence="2">IBT 16125</strain>
    </source>
</reference>
<comment type="caution">
    <text evidence="2">The sequence shown here is derived from an EMBL/GenBank/DDBJ whole genome shotgun (WGS) entry which is preliminary data.</text>
</comment>